<evidence type="ECO:0000313" key="11">
    <source>
        <dbReference type="Proteomes" id="UP000017813"/>
    </source>
</evidence>
<dbReference type="Proteomes" id="UP000017813">
    <property type="component" value="Unassembled WGS sequence"/>
</dbReference>
<sequence length="735" mass="82789">MLKPLTRIAAACALLFSQSVYSASLQDVLRQSLQNDPELLEAQANKQAADSDIKIAKSGHLPTLTATATQVLAQSHRYESNERKRGINPGLQGKLNLYSFGGIDSRIRYSEHKYDYYHYKYYETQEVLGQTIGRLYLAALRAKESIQAAQNNLQRHDKIIGDLKIITQYDKGRQSELDQALARRLRVQAYLVEQTRVLELNLSRLGKYTQTRLSPATLQDPFAGETAVSVMRRYRSADLAMQPSYQAQQAERESVLAEIDVNKSSRFPSIDLIASATRDNKEIYLNFGWDFFNPSANYQVERSAQTLVAAEAKADQILRDVSERTRSAEVDMRQSLNRTHIAEQQIAAQKKVIKAYELQFKIARRTLIDVLDSYSDLWSIESEVVASRNDFRDAALEYLSSQAAIAQWAGLNQDRNIPTRRERKTFRDHLPDNFLPANIQNRLNAWLDKDNIQTDTISKDGEPVLNYDQVTQDNIQVNMPAVTPNSVIQTQPVLNYQQINDNTQISAPVSNSDNPNNTGNQLANDAVQNPPVLNYDDIMGQSAHSAVAPADEVYQPKTLKNINKIKKVNKIKSQAQQLKNRQPEKNALPDVNVDNTYVEPDNTQPEQTHSIASQLPDDNSTNNTPVKLIDAPEHGVVWQDTGKSSSKFPHQTQHKKNSATAKNAAKKAVKKAKTAIKQGKKTLTPAIAPTQKSDKKSDSKSKSKKKMTQVSVSDLQTNWVWETRVPYENYFFQAA</sequence>
<comment type="similarity">
    <text evidence="2">Belongs to the outer membrane factor (OMF) (TC 1.B.17) family.</text>
</comment>
<comment type="subcellular location">
    <subcellularLocation>
        <location evidence="1">Cell outer membrane</location>
    </subcellularLocation>
</comment>
<dbReference type="OrthoDB" id="8600604at2"/>
<feature type="region of interest" description="Disordered" evidence="8">
    <location>
        <begin position="573"/>
        <end position="627"/>
    </location>
</feature>
<dbReference type="GO" id="GO:0015562">
    <property type="term" value="F:efflux transmembrane transporter activity"/>
    <property type="evidence" value="ECO:0007669"/>
    <property type="project" value="InterPro"/>
</dbReference>
<dbReference type="GO" id="GO:0009279">
    <property type="term" value="C:cell outer membrane"/>
    <property type="evidence" value="ECO:0007669"/>
    <property type="project" value="UniProtKB-SubCell"/>
</dbReference>
<feature type="compositionally biased region" description="Basic residues" evidence="8">
    <location>
        <begin position="664"/>
        <end position="680"/>
    </location>
</feature>
<dbReference type="Gene3D" id="1.20.1600.10">
    <property type="entry name" value="Outer membrane efflux proteins (OEP)"/>
    <property type="match status" value="1"/>
</dbReference>
<feature type="region of interest" description="Disordered" evidence="8">
    <location>
        <begin position="505"/>
        <end position="524"/>
    </location>
</feature>
<dbReference type="STRING" id="641147.HMPREF9021_00933"/>
<feature type="signal peptide" evidence="9">
    <location>
        <begin position="1"/>
        <end position="22"/>
    </location>
</feature>
<keyword evidence="5" id="KW-0812">Transmembrane</keyword>
<evidence type="ECO:0000256" key="2">
    <source>
        <dbReference type="ARBA" id="ARBA00007613"/>
    </source>
</evidence>
<keyword evidence="11" id="KW-1185">Reference proteome</keyword>
<keyword evidence="6" id="KW-0472">Membrane</keyword>
<proteinExistence type="inferred from homology"/>
<dbReference type="PANTHER" id="PTHR30026:SF22">
    <property type="entry name" value="OUTER MEMBRANE EFFLUX PROTEIN"/>
    <property type="match status" value="1"/>
</dbReference>
<dbReference type="RefSeq" id="WP_002641912.1">
    <property type="nucleotide sequence ID" value="NZ_CP019448.1"/>
</dbReference>
<evidence type="ECO:0000313" key="10">
    <source>
        <dbReference type="EMBL" id="EFG31104.1"/>
    </source>
</evidence>
<evidence type="ECO:0000256" key="4">
    <source>
        <dbReference type="ARBA" id="ARBA00022452"/>
    </source>
</evidence>
<dbReference type="HOGENOM" id="CLU_377167_0_0_4"/>
<dbReference type="SUPFAM" id="SSF56954">
    <property type="entry name" value="Outer membrane efflux proteins (OEP)"/>
    <property type="match status" value="1"/>
</dbReference>
<reference evidence="10 11" key="2">
    <citation type="submission" date="2011-10" db="EMBL/GenBank/DDBJ databases">
        <title>The Genome Sequence of Simonsiella muelleri ATCC 29453.</title>
        <authorList>
            <consortium name="The Broad Institute Genome Sequencing Platform"/>
            <consortium name="The Broad Institute Genome Sequencing Center for Infectious Disease"/>
            <person name="Earl A."/>
            <person name="Ward D."/>
            <person name="Feldgarden M."/>
            <person name="Gevers D."/>
            <person name="Izard J."/>
            <person name="Baranova O.V."/>
            <person name="Blanton J.M."/>
            <person name="Tanner A.C."/>
            <person name="Dewhirst F."/>
            <person name="Young S.K."/>
            <person name="Zeng Q."/>
            <person name="Gargeya S."/>
            <person name="Fitzgerald M."/>
            <person name="Haas B."/>
            <person name="Abouelleil A."/>
            <person name="Alvarado L."/>
            <person name="Arachchi H.M."/>
            <person name="Berlin A."/>
            <person name="Brown A."/>
            <person name="Chapman S.B."/>
            <person name="Chen Z."/>
            <person name="Dunbar C."/>
            <person name="Freedman E."/>
            <person name="Gearin G."/>
            <person name="Goldberg J."/>
            <person name="Griggs A."/>
            <person name="Gujja S."/>
            <person name="Heiman D."/>
            <person name="Howarth C."/>
            <person name="Larson L."/>
            <person name="Lui A."/>
            <person name="MacDonald P.J.P."/>
            <person name="Montmayeur A."/>
            <person name="Murphy C."/>
            <person name="Neiman D."/>
            <person name="Pearson M."/>
            <person name="Priest M."/>
            <person name="Roberts A."/>
            <person name="Saif S."/>
            <person name="Shea T."/>
            <person name="Shenoy N."/>
            <person name="Sisk P."/>
            <person name="Stolte C."/>
            <person name="Sykes S."/>
            <person name="Wortman J."/>
            <person name="Nusbaum C."/>
            <person name="Birren B."/>
        </authorList>
    </citation>
    <scope>NUCLEOTIDE SEQUENCE [LARGE SCALE GENOMIC DNA]</scope>
    <source>
        <strain evidence="10 11">ATCC 29453</strain>
    </source>
</reference>
<keyword evidence="9" id="KW-0732">Signal</keyword>
<dbReference type="InterPro" id="IPR003423">
    <property type="entry name" value="OMP_efflux"/>
</dbReference>
<keyword evidence="7" id="KW-0998">Cell outer membrane</keyword>
<comment type="caution">
    <text evidence="10">The sequence shown here is derived from an EMBL/GenBank/DDBJ whole genome shotgun (WGS) entry which is preliminary data.</text>
</comment>
<dbReference type="KEGG" id="smur:BWP33_05875"/>
<protein>
    <recommendedName>
        <fullName evidence="12">TolC family type I secretion outer membrane protein</fullName>
    </recommendedName>
</protein>
<feature type="chain" id="PRO_5030178942" description="TolC family type I secretion outer membrane protein" evidence="9">
    <location>
        <begin position="23"/>
        <end position="735"/>
    </location>
</feature>
<organism evidence="10 11">
    <name type="scientific">Simonsiella muelleri ATCC 29453</name>
    <dbReference type="NCBI Taxonomy" id="641147"/>
    <lineage>
        <taxon>Bacteria</taxon>
        <taxon>Pseudomonadati</taxon>
        <taxon>Pseudomonadota</taxon>
        <taxon>Betaproteobacteria</taxon>
        <taxon>Neisseriales</taxon>
        <taxon>Neisseriaceae</taxon>
        <taxon>Simonsiella</taxon>
    </lineage>
</organism>
<dbReference type="Pfam" id="PF02321">
    <property type="entry name" value="OEP"/>
    <property type="match status" value="1"/>
</dbReference>
<feature type="compositionally biased region" description="Polar residues" evidence="8">
    <location>
        <begin position="601"/>
        <end position="625"/>
    </location>
</feature>
<dbReference type="AlphaFoldDB" id="V9HCR0"/>
<dbReference type="eggNOG" id="COG1538">
    <property type="taxonomic scope" value="Bacteria"/>
</dbReference>
<evidence type="ECO:0000256" key="1">
    <source>
        <dbReference type="ARBA" id="ARBA00004442"/>
    </source>
</evidence>
<feature type="compositionally biased region" description="Basic and acidic residues" evidence="8">
    <location>
        <begin position="692"/>
        <end position="701"/>
    </location>
</feature>
<evidence type="ECO:0000256" key="9">
    <source>
        <dbReference type="SAM" id="SignalP"/>
    </source>
</evidence>
<accession>V9HCR0</accession>
<dbReference type="PANTHER" id="PTHR30026">
    <property type="entry name" value="OUTER MEMBRANE PROTEIN TOLC"/>
    <property type="match status" value="1"/>
</dbReference>
<evidence type="ECO:0000256" key="5">
    <source>
        <dbReference type="ARBA" id="ARBA00022692"/>
    </source>
</evidence>
<feature type="compositionally biased region" description="Polar residues" evidence="8">
    <location>
        <begin position="641"/>
        <end position="651"/>
    </location>
</feature>
<dbReference type="GO" id="GO:1990281">
    <property type="term" value="C:efflux pump complex"/>
    <property type="evidence" value="ECO:0007669"/>
    <property type="project" value="TreeGrafter"/>
</dbReference>
<dbReference type="InterPro" id="IPR051906">
    <property type="entry name" value="TolC-like"/>
</dbReference>
<evidence type="ECO:0000256" key="6">
    <source>
        <dbReference type="ARBA" id="ARBA00023136"/>
    </source>
</evidence>
<evidence type="ECO:0008006" key="12">
    <source>
        <dbReference type="Google" id="ProtNLM"/>
    </source>
</evidence>
<reference evidence="10 11" key="1">
    <citation type="submission" date="2010-03" db="EMBL/GenBank/DDBJ databases">
        <authorList>
            <consortium name="The Broad Institute Genome Sequencing Platform"/>
            <person name="Ward D."/>
            <person name="Earl A."/>
            <person name="Feldgarden M."/>
            <person name="Gevers D."/>
            <person name="Young S."/>
            <person name="Zeng Q."/>
            <person name="Koehrsen M."/>
            <person name="Alvarado L."/>
            <person name="Berlin A.M."/>
            <person name="Borenstein D."/>
            <person name="Chapman S.B."/>
            <person name="Chen Z."/>
            <person name="Engels R."/>
            <person name="Freedman E."/>
            <person name="Gellesch M."/>
            <person name="Goldberg J."/>
            <person name="Griggs A."/>
            <person name="Gujja S."/>
            <person name="Heilman E.R."/>
            <person name="Heiman D.I."/>
            <person name="Hepburn T.A."/>
            <person name="Howarth C."/>
            <person name="Jen D."/>
            <person name="Larson L."/>
            <person name="Mehta T."/>
            <person name="Park D."/>
            <person name="Pearson M."/>
            <person name="Richards J."/>
            <person name="Roberts A."/>
            <person name="Saif S."/>
            <person name="Shea T.D."/>
            <person name="Shenoy N."/>
            <person name="Sisk P."/>
            <person name="Stolte C."/>
            <person name="Sykes S.N."/>
            <person name="Walk T."/>
            <person name="White J."/>
            <person name="Yandava C."/>
            <person name="Izard J."/>
            <person name="Baranova O.V."/>
            <person name="Blanton J.M."/>
            <person name="Tanner A.C."/>
            <person name="Dewhirst F."/>
            <person name="Haas B."/>
            <person name="Nusbaum C."/>
            <person name="Birren B."/>
        </authorList>
    </citation>
    <scope>NUCLEOTIDE SEQUENCE [LARGE SCALE GENOMIC DNA]</scope>
    <source>
        <strain evidence="10 11">ATCC 29453</strain>
    </source>
</reference>
<evidence type="ECO:0000256" key="8">
    <source>
        <dbReference type="SAM" id="MobiDB-lite"/>
    </source>
</evidence>
<evidence type="ECO:0000256" key="3">
    <source>
        <dbReference type="ARBA" id="ARBA00022448"/>
    </source>
</evidence>
<gene>
    <name evidence="10" type="ORF">HMPREF9021_00933</name>
</gene>
<dbReference type="GO" id="GO:0015288">
    <property type="term" value="F:porin activity"/>
    <property type="evidence" value="ECO:0007669"/>
    <property type="project" value="TreeGrafter"/>
</dbReference>
<evidence type="ECO:0000256" key="7">
    <source>
        <dbReference type="ARBA" id="ARBA00023237"/>
    </source>
</evidence>
<feature type="region of interest" description="Disordered" evidence="8">
    <location>
        <begin position="639"/>
        <end position="713"/>
    </location>
</feature>
<keyword evidence="4" id="KW-1134">Transmembrane beta strand</keyword>
<name>V9HCR0_9NEIS</name>
<keyword evidence="3" id="KW-0813">Transport</keyword>
<dbReference type="EMBL" id="ADCY02000029">
    <property type="protein sequence ID" value="EFG31104.1"/>
    <property type="molecule type" value="Genomic_DNA"/>
</dbReference>